<dbReference type="AlphaFoldDB" id="J3PFK5"/>
<evidence type="ECO:0000313" key="4">
    <source>
        <dbReference type="Proteomes" id="UP000006039"/>
    </source>
</evidence>
<gene>
    <name evidence="3" type="primary">20352738</name>
    <name evidence="2" type="ORF">GGTG_12280</name>
</gene>
<feature type="region of interest" description="Disordered" evidence="1">
    <location>
        <begin position="97"/>
        <end position="119"/>
    </location>
</feature>
<reference evidence="2" key="3">
    <citation type="submission" date="2010-09" db="EMBL/GenBank/DDBJ databases">
        <title>Annotation of Gaeumannomyces graminis var. tritici R3-111a-1.</title>
        <authorList>
            <consortium name="The Broad Institute Genome Sequencing Platform"/>
            <person name="Ma L.-J."/>
            <person name="Dead R."/>
            <person name="Young S.K."/>
            <person name="Zeng Q."/>
            <person name="Gargeya S."/>
            <person name="Fitzgerald M."/>
            <person name="Haas B."/>
            <person name="Abouelleil A."/>
            <person name="Alvarado L."/>
            <person name="Arachchi H.M."/>
            <person name="Berlin A."/>
            <person name="Brown A."/>
            <person name="Chapman S.B."/>
            <person name="Chen Z."/>
            <person name="Dunbar C."/>
            <person name="Freedman E."/>
            <person name="Gearin G."/>
            <person name="Gellesch M."/>
            <person name="Goldberg J."/>
            <person name="Griggs A."/>
            <person name="Gujja S."/>
            <person name="Heiman D."/>
            <person name="Howarth C."/>
            <person name="Larson L."/>
            <person name="Lui A."/>
            <person name="MacDonald P.J.P."/>
            <person name="Mehta T."/>
            <person name="Montmayeur A."/>
            <person name="Murphy C."/>
            <person name="Neiman D."/>
            <person name="Pearson M."/>
            <person name="Priest M."/>
            <person name="Roberts A."/>
            <person name="Saif S."/>
            <person name="Shea T."/>
            <person name="Shenoy N."/>
            <person name="Sisk P."/>
            <person name="Stolte C."/>
            <person name="Sykes S."/>
            <person name="Yandava C."/>
            <person name="Wortman J."/>
            <person name="Nusbaum C."/>
            <person name="Birren B."/>
        </authorList>
    </citation>
    <scope>NUCLEOTIDE SEQUENCE</scope>
    <source>
        <strain evidence="2">R3-111a-1</strain>
    </source>
</reference>
<reference evidence="3" key="4">
    <citation type="journal article" date="2015" name="G3 (Bethesda)">
        <title>Genome sequences of three phytopathogenic species of the Magnaporthaceae family of fungi.</title>
        <authorList>
            <person name="Okagaki L.H."/>
            <person name="Nunes C.C."/>
            <person name="Sailsbery J."/>
            <person name="Clay B."/>
            <person name="Brown D."/>
            <person name="John T."/>
            <person name="Oh Y."/>
            <person name="Young N."/>
            <person name="Fitzgerald M."/>
            <person name="Haas B.J."/>
            <person name="Zeng Q."/>
            <person name="Young S."/>
            <person name="Adiconis X."/>
            <person name="Fan L."/>
            <person name="Levin J.Z."/>
            <person name="Mitchell T.K."/>
            <person name="Okubara P.A."/>
            <person name="Farman M.L."/>
            <person name="Kohn L.M."/>
            <person name="Birren B."/>
            <person name="Ma L.-J."/>
            <person name="Dean R.A."/>
        </authorList>
    </citation>
    <scope>NUCLEOTIDE SEQUENCE</scope>
    <source>
        <strain evidence="3">R3-111a-1</strain>
    </source>
</reference>
<dbReference type="Proteomes" id="UP000006039">
    <property type="component" value="Unassembled WGS sequence"/>
</dbReference>
<dbReference type="HOGENOM" id="CLU_1165885_0_0_1"/>
<organism evidence="2">
    <name type="scientific">Gaeumannomyces tritici (strain R3-111a-1)</name>
    <name type="common">Wheat and barley take-all root rot fungus</name>
    <name type="synonym">Gaeumannomyces graminis var. tritici</name>
    <dbReference type="NCBI Taxonomy" id="644352"/>
    <lineage>
        <taxon>Eukaryota</taxon>
        <taxon>Fungi</taxon>
        <taxon>Dikarya</taxon>
        <taxon>Ascomycota</taxon>
        <taxon>Pezizomycotina</taxon>
        <taxon>Sordariomycetes</taxon>
        <taxon>Sordariomycetidae</taxon>
        <taxon>Magnaporthales</taxon>
        <taxon>Magnaporthaceae</taxon>
        <taxon>Gaeumannomyces</taxon>
    </lineage>
</organism>
<proteinExistence type="predicted"/>
<dbReference type="RefSeq" id="XP_009228441.1">
    <property type="nucleotide sequence ID" value="XM_009230177.1"/>
</dbReference>
<protein>
    <submittedName>
        <fullName evidence="2 3">Uncharacterized protein</fullName>
    </submittedName>
</protein>
<reference evidence="4" key="1">
    <citation type="submission" date="2010-07" db="EMBL/GenBank/DDBJ databases">
        <title>The genome sequence of Gaeumannomyces graminis var. tritici strain R3-111a-1.</title>
        <authorList>
            <consortium name="The Broad Institute Genome Sequencing Platform"/>
            <person name="Ma L.-J."/>
            <person name="Dead R."/>
            <person name="Young S."/>
            <person name="Zeng Q."/>
            <person name="Koehrsen M."/>
            <person name="Alvarado L."/>
            <person name="Berlin A."/>
            <person name="Chapman S.B."/>
            <person name="Chen Z."/>
            <person name="Freedman E."/>
            <person name="Gellesch M."/>
            <person name="Goldberg J."/>
            <person name="Griggs A."/>
            <person name="Gujja S."/>
            <person name="Heilman E.R."/>
            <person name="Heiman D."/>
            <person name="Hepburn T."/>
            <person name="Howarth C."/>
            <person name="Jen D."/>
            <person name="Larson L."/>
            <person name="Mehta T."/>
            <person name="Neiman D."/>
            <person name="Pearson M."/>
            <person name="Roberts A."/>
            <person name="Saif S."/>
            <person name="Shea T."/>
            <person name="Shenoy N."/>
            <person name="Sisk P."/>
            <person name="Stolte C."/>
            <person name="Sykes S."/>
            <person name="Walk T."/>
            <person name="White J."/>
            <person name="Yandava C."/>
            <person name="Haas B."/>
            <person name="Nusbaum C."/>
            <person name="Birren B."/>
        </authorList>
    </citation>
    <scope>NUCLEOTIDE SEQUENCE [LARGE SCALE GENOMIC DNA]</scope>
    <source>
        <strain evidence="4">R3-111a-1</strain>
    </source>
</reference>
<accession>J3PFK5</accession>
<dbReference type="EMBL" id="GL385402">
    <property type="protein sequence ID" value="EJT70107.1"/>
    <property type="molecule type" value="Genomic_DNA"/>
</dbReference>
<evidence type="ECO:0000313" key="2">
    <source>
        <dbReference type="EMBL" id="EJT70107.1"/>
    </source>
</evidence>
<dbReference type="EnsemblFungi" id="EJT70107">
    <property type="protein sequence ID" value="EJT70107"/>
    <property type="gene ID" value="GGTG_12280"/>
</dbReference>
<evidence type="ECO:0000313" key="3">
    <source>
        <dbReference type="EnsemblFungi" id="EJT70107"/>
    </source>
</evidence>
<evidence type="ECO:0000256" key="1">
    <source>
        <dbReference type="SAM" id="MobiDB-lite"/>
    </source>
</evidence>
<dbReference type="GeneID" id="20352738"/>
<dbReference type="VEuPathDB" id="FungiDB:GGTG_12280"/>
<dbReference type="STRING" id="644352.J3PFK5"/>
<name>J3PFK5_GAET3</name>
<sequence>MSIGYSAATTATEDYLKGESVLWLDGRDGTKPRGSIAQHLARIPISPIPEADRHTYAAAIRATPDPSAAVQCFKIWLSLTGNTRWLLVFDNNVDKEHRRPSGSLGEEGGPAHHTQKQGADKGAYDLASYIDIDQGGTRWPRGPRAIGTPRPSGRLGGMSFRAIKEENKDAAMLLQLWVRCQPAGHVLGACWSTQHRFKHRRTGGSPWVARLAHSSFAFKDTMEILLRYSMGLQERARG</sequence>
<reference evidence="2" key="2">
    <citation type="submission" date="2010-07" db="EMBL/GenBank/DDBJ databases">
        <authorList>
            <consortium name="The Broad Institute Genome Sequencing Platform"/>
            <consortium name="Broad Institute Genome Sequencing Center for Infectious Disease"/>
            <person name="Ma L.-J."/>
            <person name="Dead R."/>
            <person name="Young S."/>
            <person name="Zeng Q."/>
            <person name="Koehrsen M."/>
            <person name="Alvarado L."/>
            <person name="Berlin A."/>
            <person name="Chapman S.B."/>
            <person name="Chen Z."/>
            <person name="Freedman E."/>
            <person name="Gellesch M."/>
            <person name="Goldberg J."/>
            <person name="Griggs A."/>
            <person name="Gujja S."/>
            <person name="Heilman E.R."/>
            <person name="Heiman D."/>
            <person name="Hepburn T."/>
            <person name="Howarth C."/>
            <person name="Jen D."/>
            <person name="Larson L."/>
            <person name="Mehta T."/>
            <person name="Neiman D."/>
            <person name="Pearson M."/>
            <person name="Roberts A."/>
            <person name="Saif S."/>
            <person name="Shea T."/>
            <person name="Shenoy N."/>
            <person name="Sisk P."/>
            <person name="Stolte C."/>
            <person name="Sykes S."/>
            <person name="Walk T."/>
            <person name="White J."/>
            <person name="Yandava C."/>
            <person name="Haas B."/>
            <person name="Nusbaum C."/>
            <person name="Birren B."/>
        </authorList>
    </citation>
    <scope>NUCLEOTIDE SEQUENCE</scope>
    <source>
        <strain evidence="2">R3-111a-1</strain>
    </source>
</reference>
<keyword evidence="4" id="KW-1185">Reference proteome</keyword>
<reference evidence="3" key="5">
    <citation type="submission" date="2018-04" db="UniProtKB">
        <authorList>
            <consortium name="EnsemblFungi"/>
        </authorList>
    </citation>
    <scope>IDENTIFICATION</scope>
    <source>
        <strain evidence="3">R3-111a-1</strain>
    </source>
</reference>